<accession>A0ABP9R6I3</accession>
<dbReference type="RefSeq" id="WP_185065097.1">
    <property type="nucleotide sequence ID" value="NZ_BAABJP010000051.1"/>
</dbReference>
<reference evidence="3" key="1">
    <citation type="journal article" date="2019" name="Int. J. Syst. Evol. Microbiol.">
        <title>The Global Catalogue of Microorganisms (GCM) 10K type strain sequencing project: providing services to taxonomists for standard genome sequencing and annotation.</title>
        <authorList>
            <consortium name="The Broad Institute Genomics Platform"/>
            <consortium name="The Broad Institute Genome Sequencing Center for Infectious Disease"/>
            <person name="Wu L."/>
            <person name="Ma J."/>
        </authorList>
    </citation>
    <scope>NUCLEOTIDE SEQUENCE [LARGE SCALE GENOMIC DNA]</scope>
    <source>
        <strain evidence="3">JCM 18303</strain>
    </source>
</reference>
<dbReference type="Pfam" id="PF19054">
    <property type="entry name" value="DUF5753"/>
    <property type="match status" value="1"/>
</dbReference>
<dbReference type="SMART" id="SM00530">
    <property type="entry name" value="HTH_XRE"/>
    <property type="match status" value="1"/>
</dbReference>
<comment type="caution">
    <text evidence="2">The sequence shown here is derived from an EMBL/GenBank/DDBJ whole genome shotgun (WGS) entry which is preliminary data.</text>
</comment>
<name>A0ABP9R6I3_9PSEU</name>
<dbReference type="InterPro" id="IPR001387">
    <property type="entry name" value="Cro/C1-type_HTH"/>
</dbReference>
<gene>
    <name evidence="2" type="ORF">GCM10023321_71160</name>
</gene>
<dbReference type="Gene3D" id="1.10.260.40">
    <property type="entry name" value="lambda repressor-like DNA-binding domains"/>
    <property type="match status" value="1"/>
</dbReference>
<dbReference type="EMBL" id="BAABJP010000051">
    <property type="protein sequence ID" value="GAA5171965.1"/>
    <property type="molecule type" value="Genomic_DNA"/>
</dbReference>
<dbReference type="CDD" id="cd00093">
    <property type="entry name" value="HTH_XRE"/>
    <property type="match status" value="1"/>
</dbReference>
<dbReference type="PROSITE" id="PS50943">
    <property type="entry name" value="HTH_CROC1"/>
    <property type="match status" value="1"/>
</dbReference>
<feature type="domain" description="HTH cro/C1-type" evidence="1">
    <location>
        <begin position="15"/>
        <end position="69"/>
    </location>
</feature>
<proteinExistence type="predicted"/>
<sequence length="281" mass="31594">MTSEQDGRAGFGNRLRRLREDSELSGKELAERLGWPASKVSRLENGKQTASAQDVRAWADAVHAAPEVQAALIEDLRSLRVEYATWRRQLRAGFAPRQRAGVVLSHATARSRMLTTMIIPGLLQTGEYARHVFAGLADFYDHPSDVDEAVRTRLRRQEVLYLAEKHFRFLMTEGALRARLCPPAVLRAQLDRLLMLSGLLNVELAVLPSDAPLPTVAMHDYSIYDDSLVLVETVDAELAIRDREDIALYERLFEAFWEAALRGPDAFEFIAALARELGRPD</sequence>
<dbReference type="Pfam" id="PF13560">
    <property type="entry name" value="HTH_31"/>
    <property type="match status" value="1"/>
</dbReference>
<evidence type="ECO:0000313" key="2">
    <source>
        <dbReference type="EMBL" id="GAA5171965.1"/>
    </source>
</evidence>
<protein>
    <submittedName>
        <fullName evidence="2">Helix-turn-helix transcriptional regulator</fullName>
    </submittedName>
</protein>
<evidence type="ECO:0000259" key="1">
    <source>
        <dbReference type="PROSITE" id="PS50943"/>
    </source>
</evidence>
<dbReference type="InterPro" id="IPR010982">
    <property type="entry name" value="Lambda_DNA-bd_dom_sf"/>
</dbReference>
<evidence type="ECO:0000313" key="3">
    <source>
        <dbReference type="Proteomes" id="UP001428817"/>
    </source>
</evidence>
<dbReference type="Proteomes" id="UP001428817">
    <property type="component" value="Unassembled WGS sequence"/>
</dbReference>
<keyword evidence="3" id="KW-1185">Reference proteome</keyword>
<dbReference type="InterPro" id="IPR043917">
    <property type="entry name" value="DUF5753"/>
</dbReference>
<dbReference type="SUPFAM" id="SSF47413">
    <property type="entry name" value="lambda repressor-like DNA-binding domains"/>
    <property type="match status" value="1"/>
</dbReference>
<organism evidence="2 3">
    <name type="scientific">Pseudonocardia eucalypti</name>
    <dbReference type="NCBI Taxonomy" id="648755"/>
    <lineage>
        <taxon>Bacteria</taxon>
        <taxon>Bacillati</taxon>
        <taxon>Actinomycetota</taxon>
        <taxon>Actinomycetes</taxon>
        <taxon>Pseudonocardiales</taxon>
        <taxon>Pseudonocardiaceae</taxon>
        <taxon>Pseudonocardia</taxon>
    </lineage>
</organism>